<dbReference type="PANTHER" id="PTHR30461:SF23">
    <property type="entry name" value="DNA RECOMBINASE-RELATED"/>
    <property type="match status" value="1"/>
</dbReference>
<dbReference type="PANTHER" id="PTHR30461">
    <property type="entry name" value="DNA-INVERTASE FROM LAMBDOID PROPHAGE"/>
    <property type="match status" value="1"/>
</dbReference>
<gene>
    <name evidence="4" type="ORF">DFR63_1536</name>
</gene>
<dbReference type="PROSITE" id="PS51736">
    <property type="entry name" value="RECOMBINASES_3"/>
    <property type="match status" value="1"/>
</dbReference>
<feature type="domain" description="Resolvase/invertase-type recombinase catalytic" evidence="2">
    <location>
        <begin position="11"/>
        <end position="161"/>
    </location>
</feature>
<evidence type="ECO:0000259" key="2">
    <source>
        <dbReference type="PROSITE" id="PS51736"/>
    </source>
</evidence>
<dbReference type="Pfam" id="PF00239">
    <property type="entry name" value="Resolvase"/>
    <property type="match status" value="1"/>
</dbReference>
<evidence type="ECO:0000313" key="4">
    <source>
        <dbReference type="EMBL" id="REG23789.1"/>
    </source>
</evidence>
<keyword evidence="1" id="KW-0175">Coiled coil</keyword>
<feature type="coiled-coil region" evidence="1">
    <location>
        <begin position="395"/>
        <end position="471"/>
    </location>
</feature>
<comment type="caution">
    <text evidence="4">The sequence shown here is derived from an EMBL/GenBank/DDBJ whole genome shotgun (WGS) entry which is preliminary data.</text>
</comment>
<proteinExistence type="predicted"/>
<evidence type="ECO:0000313" key="5">
    <source>
        <dbReference type="Proteomes" id="UP000257076"/>
    </source>
</evidence>
<dbReference type="InterPro" id="IPR050639">
    <property type="entry name" value="SSR_resolvase"/>
</dbReference>
<organism evidence="4 5">
    <name type="scientific">Jeotgalicoccus halotolerans</name>
    <dbReference type="NCBI Taxonomy" id="157227"/>
    <lineage>
        <taxon>Bacteria</taxon>
        <taxon>Bacillati</taxon>
        <taxon>Bacillota</taxon>
        <taxon>Bacilli</taxon>
        <taxon>Bacillales</taxon>
        <taxon>Staphylococcaceae</taxon>
        <taxon>Jeotgalicoccus</taxon>
    </lineage>
</organism>
<dbReference type="InterPro" id="IPR006119">
    <property type="entry name" value="Resolv_N"/>
</dbReference>
<evidence type="ECO:0000256" key="1">
    <source>
        <dbReference type="SAM" id="Coils"/>
    </source>
</evidence>
<dbReference type="EMBL" id="QUMW01000012">
    <property type="protein sequence ID" value="REG23789.1"/>
    <property type="molecule type" value="Genomic_DNA"/>
</dbReference>
<dbReference type="CDD" id="cd00338">
    <property type="entry name" value="Ser_Recombinase"/>
    <property type="match status" value="1"/>
</dbReference>
<accession>A0A3E0AVM8</accession>
<protein>
    <submittedName>
        <fullName evidence="4">DNA invertase Pin-like site-specific DNA recombinase</fullName>
    </submittedName>
</protein>
<dbReference type="GO" id="GO:0000150">
    <property type="term" value="F:DNA strand exchange activity"/>
    <property type="evidence" value="ECO:0007669"/>
    <property type="project" value="InterPro"/>
</dbReference>
<dbReference type="SUPFAM" id="SSF53041">
    <property type="entry name" value="Resolvase-like"/>
    <property type="match status" value="1"/>
</dbReference>
<name>A0A3E0AVM8_9STAP</name>
<dbReference type="AlphaFoldDB" id="A0A3E0AVM8"/>
<dbReference type="RefSeq" id="WP_115885335.1">
    <property type="nucleotide sequence ID" value="NZ_CBCSHX010000006.1"/>
</dbReference>
<keyword evidence="5" id="KW-1185">Reference proteome</keyword>
<dbReference type="Pfam" id="PF07508">
    <property type="entry name" value="Recombinase"/>
    <property type="match status" value="1"/>
</dbReference>
<dbReference type="SMART" id="SM00857">
    <property type="entry name" value="Resolvase"/>
    <property type="match status" value="1"/>
</dbReference>
<dbReference type="Gene3D" id="3.40.50.1390">
    <property type="entry name" value="Resolvase, N-terminal catalytic domain"/>
    <property type="match status" value="1"/>
</dbReference>
<feature type="domain" description="Recombinase" evidence="3">
    <location>
        <begin position="169"/>
        <end position="301"/>
    </location>
</feature>
<dbReference type="InterPro" id="IPR036162">
    <property type="entry name" value="Resolvase-like_N_sf"/>
</dbReference>
<dbReference type="Gene3D" id="3.90.1750.20">
    <property type="entry name" value="Putative Large Serine Recombinase, Chain B, Domain 2"/>
    <property type="match status" value="1"/>
</dbReference>
<evidence type="ECO:0000259" key="3">
    <source>
        <dbReference type="PROSITE" id="PS51737"/>
    </source>
</evidence>
<dbReference type="Proteomes" id="UP000257076">
    <property type="component" value="Unassembled WGS sequence"/>
</dbReference>
<dbReference type="PROSITE" id="PS51737">
    <property type="entry name" value="RECOMBINASE_DNA_BIND"/>
    <property type="match status" value="1"/>
</dbReference>
<dbReference type="OrthoDB" id="9811097at2"/>
<sequence length="519" mass="60501">MNQKTISSDARVAVYIRRSRDEDGIGIEELLKNHRQRLQVFMNEKGFEGVEWFEEVASGGSIDGRPEFKRLLSNVQAGHYDAVAVIHEDRLTRGDEEDRGKIKNIFKATGTLLLTVDNRIIDYNNPTDLLTSGFTGLMSEYEKAQILRRFRDGKITAVQNGTPHSGTTAYGYTWDKNTKTAEVVQHEADVLRMMVDWYLKDGLSAGQIALKLNDLKIPSKRGGFWHSEVVSTMLQNDFYTGVVYYRKYKTEVDFVNDVVKYTSKLNDDPETVIKARGNHTPLITDYEHAEIIKRIEELRKYKSKDRRVRKNTYRLSGLIYCPHCGLCQGLMRRKGMANRTHVRKCLKKSTRRTPECDDTRGIREDYVFEAVKMRLQQYRDTLFAPTEPSDDNAAMNSLSRMIKAHEAAIEKARKHFDKIKEMFMNDIIDMDEMKEEKQRHSDIIKRNEAELTKLRMNKDFHDEERKEQQRKLWSSDDVERVFNNELSDSEMNDVLRLLIVRIVYQFNDEGGVDIEITYR</sequence>
<reference evidence="4 5" key="1">
    <citation type="submission" date="2018-08" db="EMBL/GenBank/DDBJ databases">
        <title>Genomic Encyclopedia of Type Strains, Phase IV (KMG-IV): sequencing the most valuable type-strain genomes for metagenomic binning, comparative biology and taxonomic classification.</title>
        <authorList>
            <person name="Goeker M."/>
        </authorList>
    </citation>
    <scope>NUCLEOTIDE SEQUENCE [LARGE SCALE GENOMIC DNA]</scope>
    <source>
        <strain evidence="4 5">DSM 17274</strain>
    </source>
</reference>
<dbReference type="InterPro" id="IPR011109">
    <property type="entry name" value="DNA_bind_recombinase_dom"/>
</dbReference>
<dbReference type="GO" id="GO:0003677">
    <property type="term" value="F:DNA binding"/>
    <property type="evidence" value="ECO:0007669"/>
    <property type="project" value="InterPro"/>
</dbReference>
<dbReference type="InterPro" id="IPR038109">
    <property type="entry name" value="DNA_bind_recomb_sf"/>
</dbReference>